<evidence type="ECO:0000313" key="2">
    <source>
        <dbReference type="EMBL" id="PYZ92709.1"/>
    </source>
</evidence>
<feature type="region of interest" description="Disordered" evidence="1">
    <location>
        <begin position="31"/>
        <end position="51"/>
    </location>
</feature>
<dbReference type="AlphaFoldDB" id="A0A323TCH5"/>
<dbReference type="RefSeq" id="WP_110610257.1">
    <property type="nucleotide sequence ID" value="NZ_PDOD01000003.1"/>
</dbReference>
<evidence type="ECO:0008006" key="4">
    <source>
        <dbReference type="Google" id="ProtNLM"/>
    </source>
</evidence>
<dbReference type="OrthoDB" id="2138957at2"/>
<keyword evidence="3" id="KW-1185">Reference proteome</keyword>
<name>A0A323TCH5_9BACI</name>
<evidence type="ECO:0000313" key="3">
    <source>
        <dbReference type="Proteomes" id="UP000248214"/>
    </source>
</evidence>
<feature type="region of interest" description="Disordered" evidence="1">
    <location>
        <begin position="82"/>
        <end position="112"/>
    </location>
</feature>
<reference evidence="2 3" key="1">
    <citation type="submission" date="2017-10" db="EMBL/GenBank/DDBJ databases">
        <title>Bacillus sp. nov., a halophilic bacterium isolated from a Keqin Lake.</title>
        <authorList>
            <person name="Wang H."/>
        </authorList>
    </citation>
    <scope>NUCLEOTIDE SEQUENCE [LARGE SCALE GENOMIC DNA]</scope>
    <source>
        <strain evidence="2 3">KQ-12</strain>
    </source>
</reference>
<organism evidence="2 3">
    <name type="scientific">Salipaludibacillus keqinensis</name>
    <dbReference type="NCBI Taxonomy" id="2045207"/>
    <lineage>
        <taxon>Bacteria</taxon>
        <taxon>Bacillati</taxon>
        <taxon>Bacillota</taxon>
        <taxon>Bacilli</taxon>
        <taxon>Bacillales</taxon>
        <taxon>Bacillaceae</taxon>
    </lineage>
</organism>
<evidence type="ECO:0000256" key="1">
    <source>
        <dbReference type="SAM" id="MobiDB-lite"/>
    </source>
</evidence>
<dbReference type="Proteomes" id="UP000248214">
    <property type="component" value="Unassembled WGS sequence"/>
</dbReference>
<feature type="compositionally biased region" description="Acidic residues" evidence="1">
    <location>
        <begin position="91"/>
        <end position="111"/>
    </location>
</feature>
<comment type="caution">
    <text evidence="2">The sequence shown here is derived from an EMBL/GenBank/DDBJ whole genome shotgun (WGS) entry which is preliminary data.</text>
</comment>
<feature type="compositionally biased region" description="Low complexity" evidence="1">
    <location>
        <begin position="35"/>
        <end position="44"/>
    </location>
</feature>
<sequence length="181" mass="20318">MTKSSLRSMAAGILLATFALAPILLFIEEDGEAVSQSPQSSESSELTDEEVDAFIEERGYTMIESEEYEELQRNLNRLEAHEDELMAFREEAEEAEESEPSEDSEEEESSEEDRIYQLYLVIGSGMSSGEIAILLEDAQIIEDGADFRQYIEDNDLVMAIKAGRYMLDSSMSVSEIAEEIT</sequence>
<dbReference type="Gene3D" id="3.30.1490.480">
    <property type="entry name" value="Endolytic murein transglycosylase"/>
    <property type="match status" value="1"/>
</dbReference>
<dbReference type="EMBL" id="PDOD01000003">
    <property type="protein sequence ID" value="PYZ92709.1"/>
    <property type="molecule type" value="Genomic_DNA"/>
</dbReference>
<proteinExistence type="predicted"/>
<protein>
    <recommendedName>
        <fullName evidence="4">Endolytic transglycosylase MltG</fullName>
    </recommendedName>
</protein>
<gene>
    <name evidence="2" type="ORF">CR194_13715</name>
</gene>
<accession>A0A323TCH5</accession>